<proteinExistence type="predicted"/>
<name>D8PX57_SCHCM</name>
<dbReference type="eggNOG" id="ENOG502SRQE">
    <property type="taxonomic scope" value="Eukaryota"/>
</dbReference>
<dbReference type="EMBL" id="GL377304">
    <property type="protein sequence ID" value="EFI99610.1"/>
    <property type="molecule type" value="Genomic_DNA"/>
</dbReference>
<accession>D8PX57</accession>
<feature type="chain" id="PRO_5003120342" evidence="1">
    <location>
        <begin position="18"/>
        <end position="179"/>
    </location>
</feature>
<dbReference type="OrthoDB" id="3944184at2759"/>
<keyword evidence="3" id="KW-1185">Reference proteome</keyword>
<dbReference type="AlphaFoldDB" id="D8PX57"/>
<sequence>MLFAPLISLASAALAVASPIVTHPLPMNTHPLQPRTGGPVIDKPAANAVIMPGETFDFLYYSMADYGRSAYNTSIWLFSSSPGDLQANTKTDTLTTGHFFGRFSTGNYPGNPYPNQPVPKQLTMPDFSVNQGGFGSGKTASDAPMYLAVFEEWADGSGTLGNKVAFVSTPIVYNGTQSE</sequence>
<dbReference type="GeneID" id="9586491"/>
<reference evidence="2 3" key="1">
    <citation type="journal article" date="2010" name="Nat. Biotechnol.">
        <title>Genome sequence of the model mushroom Schizophyllum commune.</title>
        <authorList>
            <person name="Ohm R.A."/>
            <person name="de Jong J.F."/>
            <person name="Lugones L.G."/>
            <person name="Aerts A."/>
            <person name="Kothe E."/>
            <person name="Stajich J.E."/>
            <person name="de Vries R.P."/>
            <person name="Record E."/>
            <person name="Levasseur A."/>
            <person name="Baker S.E."/>
            <person name="Bartholomew K.A."/>
            <person name="Coutinho P.M."/>
            <person name="Erdmann S."/>
            <person name="Fowler T.J."/>
            <person name="Gathman A.C."/>
            <person name="Lombard V."/>
            <person name="Henrissat B."/>
            <person name="Knabe N."/>
            <person name="Kuees U."/>
            <person name="Lilly W.W."/>
            <person name="Lindquist E."/>
            <person name="Lucas S."/>
            <person name="Magnuson J.K."/>
            <person name="Piumi F."/>
            <person name="Raudaskoski M."/>
            <person name="Salamov A."/>
            <person name="Schmutz J."/>
            <person name="Schwarze F.W.M.R."/>
            <person name="vanKuyk P.A."/>
            <person name="Horton J.S."/>
            <person name="Grigoriev I.V."/>
            <person name="Woesten H.A.B."/>
        </authorList>
    </citation>
    <scope>NUCLEOTIDE SEQUENCE [LARGE SCALE GENOMIC DNA]</scope>
    <source>
        <strain evidence="3">H4-8 / FGSC 9210</strain>
    </source>
</reference>
<dbReference type="HOGENOM" id="CLU_138681_0_0_1"/>
<gene>
    <name evidence="2" type="ORF">SCHCODRAFT_81750</name>
</gene>
<organism evidence="3">
    <name type="scientific">Schizophyllum commune (strain H4-8 / FGSC 9210)</name>
    <name type="common">Split gill fungus</name>
    <dbReference type="NCBI Taxonomy" id="578458"/>
    <lineage>
        <taxon>Eukaryota</taxon>
        <taxon>Fungi</taxon>
        <taxon>Dikarya</taxon>
        <taxon>Basidiomycota</taxon>
        <taxon>Agaricomycotina</taxon>
        <taxon>Agaricomycetes</taxon>
        <taxon>Agaricomycetidae</taxon>
        <taxon>Agaricales</taxon>
        <taxon>Schizophyllaceae</taxon>
        <taxon>Schizophyllum</taxon>
    </lineage>
</organism>
<evidence type="ECO:0000313" key="3">
    <source>
        <dbReference type="Proteomes" id="UP000007431"/>
    </source>
</evidence>
<dbReference type="RefSeq" id="XP_003034513.1">
    <property type="nucleotide sequence ID" value="XM_003034467.1"/>
</dbReference>
<dbReference type="KEGG" id="scm:SCHCO_02615819"/>
<keyword evidence="1" id="KW-0732">Signal</keyword>
<dbReference type="Proteomes" id="UP000007431">
    <property type="component" value="Unassembled WGS sequence"/>
</dbReference>
<dbReference type="OMA" id="MNLATTW"/>
<dbReference type="VEuPathDB" id="FungiDB:SCHCODRAFT_02615819"/>
<feature type="signal peptide" evidence="1">
    <location>
        <begin position="1"/>
        <end position="17"/>
    </location>
</feature>
<evidence type="ECO:0000256" key="1">
    <source>
        <dbReference type="SAM" id="SignalP"/>
    </source>
</evidence>
<evidence type="ECO:0000313" key="2">
    <source>
        <dbReference type="EMBL" id="EFI99610.1"/>
    </source>
</evidence>
<dbReference type="InParanoid" id="D8PX57"/>
<protein>
    <submittedName>
        <fullName evidence="2">Expressed protein</fullName>
    </submittedName>
</protein>